<keyword evidence="5" id="KW-0489">Methyltransferase</keyword>
<dbReference type="CDD" id="cd15853">
    <property type="entry name" value="SNARE_Bet1"/>
    <property type="match status" value="1"/>
</dbReference>
<dbReference type="CDD" id="cd02440">
    <property type="entry name" value="AdoMet_MTases"/>
    <property type="match status" value="2"/>
</dbReference>
<comment type="catalytic activity">
    <reaction evidence="17">
        <text>N,N-dimethylethanolamine phosphate + S-adenosyl-L-methionine = phosphocholine + S-adenosyl-L-homocysteine + H(+)</text>
        <dbReference type="Rhea" id="RHEA:25325"/>
        <dbReference type="ChEBI" id="CHEBI:15378"/>
        <dbReference type="ChEBI" id="CHEBI:57856"/>
        <dbReference type="ChEBI" id="CHEBI:58641"/>
        <dbReference type="ChEBI" id="CHEBI:59789"/>
        <dbReference type="ChEBI" id="CHEBI:295975"/>
        <dbReference type="EC" id="2.1.1.103"/>
    </reaction>
    <physiologicalReaction direction="left-to-right" evidence="17">
        <dbReference type="Rhea" id="RHEA:25326"/>
    </physiologicalReaction>
</comment>
<protein>
    <recommendedName>
        <fullName evidence="15">phosphoethanolamine N-methyltransferase</fullName>
        <ecNumber evidence="15">2.1.1.103</ecNumber>
    </recommendedName>
</protein>
<sequence length="753" mass="85540">MCVVLIVLWKRRKGSLNPQCTSPKSPPASPCARFLPTMLYSGLQWKKGRSKVSISTVVNHKRRQLLPTILMATAMNFRFRDTRGSRSLLLDDIEDGGIRPSSSYSSHEINEHENDRAMDGLQDRVLMLKKLTGDIHEEVEGHNRMLDRMGNDMDSSRGVLSGTMDKFKMVFQTKSSRKMFTYVASFVVIFLIIYYLTSGEEEGVDRHTLTNNGEHRRRGGAEDPSMTRRSRRSVDDAVEQTAMEFQPGHLTSEELEQLSLVKGGGGGEEREIQKNYWVEHSVDLTVEAMMLDSMAADLDKEERPEVLSLLPDYEGKNVLELGAGIGRFTGELAKKAGKVIALDFIESVVKKNESINGHLGNVEFMCADVTSSDLNFPAESMDLVFSNWLLMYLSDTEVEYVAERLLKWVKVGGYIFFRESCFHQSGDHKRKNNPTHYREPRFYTKVFKECHTSDVSGNSYELSLVGSKCIGAYVRSKKNQNQICWIWKKVVNTENDRGFQQFLDNIQYKNSGILRYERIFGPGFVSTGGLDTTKEFVAMLDLKPGQKVLDVGCGIGGGDFYMAETFDVDVVGIDLSVNMISFALERAIGLKCSVDFEVADCTKKSYPDNTFDVIYSRDTILHIQDKPALFRTFYKWLKPGGKVLISDYCRKSGTPSEDFAEYIKQRGYDLHDVETYGQMLRDAGFGEVTAEDRTEQFKEVLRRELERVEKGKEEFIHDFTEDDYNDIVGGWKAKLVRTGSGEQRWGLFVAKKK</sequence>
<dbReference type="InterPro" id="IPR000727">
    <property type="entry name" value="T_SNARE_dom"/>
</dbReference>
<dbReference type="PROSITE" id="PS50192">
    <property type="entry name" value="T_SNARE"/>
    <property type="match status" value="1"/>
</dbReference>
<dbReference type="InterPro" id="IPR039899">
    <property type="entry name" value="BET1_SNARE"/>
</dbReference>
<evidence type="ECO:0000256" key="1">
    <source>
        <dbReference type="ARBA" id="ARBA00004163"/>
    </source>
</evidence>
<evidence type="ECO:0000256" key="6">
    <source>
        <dbReference type="ARBA" id="ARBA00022679"/>
    </source>
</evidence>
<evidence type="ECO:0000256" key="19">
    <source>
        <dbReference type="ARBA" id="ARBA00047841"/>
    </source>
</evidence>
<evidence type="ECO:0000256" key="15">
    <source>
        <dbReference type="ARBA" id="ARBA00035674"/>
    </source>
</evidence>
<dbReference type="FunFam" id="1.20.5.110:FF:000033">
    <property type="entry name" value="bet1-like SNARE 1-1"/>
    <property type="match status" value="1"/>
</dbReference>
<evidence type="ECO:0000256" key="3">
    <source>
        <dbReference type="ARBA" id="ARBA00005189"/>
    </source>
</evidence>
<keyword evidence="8" id="KW-0256">Endoplasmic reticulum</keyword>
<evidence type="ECO:0000256" key="14">
    <source>
        <dbReference type="ARBA" id="ARBA00035631"/>
    </source>
</evidence>
<dbReference type="Gene3D" id="3.40.50.150">
    <property type="entry name" value="Vaccinia Virus protein VP39"/>
    <property type="match status" value="2"/>
</dbReference>
<dbReference type="InterPro" id="IPR029063">
    <property type="entry name" value="SAM-dependent_MTases_sf"/>
</dbReference>
<dbReference type="SUPFAM" id="SSF53335">
    <property type="entry name" value="S-adenosyl-L-methionine-dependent methyltransferases"/>
    <property type="match status" value="2"/>
</dbReference>
<dbReference type="SUPFAM" id="SSF58038">
    <property type="entry name" value="SNARE fusion complex"/>
    <property type="match status" value="1"/>
</dbReference>
<evidence type="ECO:0000256" key="13">
    <source>
        <dbReference type="ARBA" id="ARBA00023136"/>
    </source>
</evidence>
<keyword evidence="12" id="KW-0175">Coiled coil</keyword>
<comment type="pathway">
    <text evidence="14">Phospholipid metabolism; phosphatidylcholine biosynthesis; phosphocholine from phosphoethanolamine: step 1/1.</text>
</comment>
<evidence type="ECO:0000256" key="8">
    <source>
        <dbReference type="ARBA" id="ARBA00022824"/>
    </source>
</evidence>
<dbReference type="InterPro" id="IPR025771">
    <property type="entry name" value="Phosphoethanolamine_N-MeTrfase"/>
</dbReference>
<evidence type="ECO:0000256" key="12">
    <source>
        <dbReference type="ARBA" id="ARBA00023054"/>
    </source>
</evidence>
<evidence type="ECO:0000313" key="24">
    <source>
        <dbReference type="EMBL" id="KAK9067568.1"/>
    </source>
</evidence>
<evidence type="ECO:0000256" key="16">
    <source>
        <dbReference type="ARBA" id="ARBA00037962"/>
    </source>
</evidence>
<dbReference type="GO" id="GO:0032259">
    <property type="term" value="P:methylation"/>
    <property type="evidence" value="ECO:0007669"/>
    <property type="project" value="UniProtKB-KW"/>
</dbReference>
<dbReference type="InterPro" id="IPR041698">
    <property type="entry name" value="Methyltransf_25"/>
</dbReference>
<feature type="region of interest" description="Disordered" evidence="21">
    <location>
        <begin position="205"/>
        <end position="236"/>
    </location>
</feature>
<keyword evidence="4" id="KW-0813">Transport</keyword>
<dbReference type="GO" id="GO:0006656">
    <property type="term" value="P:phosphatidylcholine biosynthetic process"/>
    <property type="evidence" value="ECO:0007669"/>
    <property type="project" value="InterPro"/>
</dbReference>
<dbReference type="PANTHER" id="PTHR44307">
    <property type="entry name" value="PHOSPHOETHANOLAMINE METHYLTRANSFERASE"/>
    <property type="match status" value="1"/>
</dbReference>
<reference evidence="24 25" key="1">
    <citation type="submission" date="2024-04" db="EMBL/GenBank/DDBJ databases">
        <title>The reference genome of an endangered Asteraceae, Deinandra increscens subsp. villosa, native to the Central Coast of California.</title>
        <authorList>
            <person name="Guilliams M."/>
            <person name="Hasenstab-Lehman K."/>
            <person name="Meyer R."/>
            <person name="Mcevoy S."/>
        </authorList>
    </citation>
    <scope>NUCLEOTIDE SEQUENCE [LARGE SCALE GENOMIC DNA]</scope>
    <source>
        <tissue evidence="24">Leaf</tissue>
    </source>
</reference>
<dbReference type="EC" id="2.1.1.103" evidence="15"/>
<accession>A0AAP0DAD0</accession>
<dbReference type="InterPro" id="IPR025714">
    <property type="entry name" value="Methyltranfer_dom"/>
</dbReference>
<comment type="subcellular location">
    <subcellularLocation>
        <location evidence="1">Endoplasmic reticulum membrane</location>
        <topology evidence="1">Single-pass type IV membrane protein</topology>
    </subcellularLocation>
    <subcellularLocation>
        <location evidence="2">Golgi apparatus membrane</location>
        <topology evidence="2">Single-pass type IV membrane protein</topology>
    </subcellularLocation>
</comment>
<feature type="domain" description="T-SNARE coiled-coil homology" evidence="23">
    <location>
        <begin position="108"/>
        <end position="170"/>
    </location>
</feature>
<dbReference type="Pfam" id="PF13847">
    <property type="entry name" value="Methyltransf_31"/>
    <property type="match status" value="1"/>
</dbReference>
<name>A0AAP0DAD0_9ASTR</name>
<evidence type="ECO:0000256" key="4">
    <source>
        <dbReference type="ARBA" id="ARBA00022448"/>
    </source>
</evidence>
<proteinExistence type="inferred from homology"/>
<evidence type="ECO:0000256" key="22">
    <source>
        <dbReference type="SAM" id="Phobius"/>
    </source>
</evidence>
<keyword evidence="25" id="KW-1185">Reference proteome</keyword>
<dbReference type="AlphaFoldDB" id="A0AAP0DAD0"/>
<evidence type="ECO:0000256" key="7">
    <source>
        <dbReference type="ARBA" id="ARBA00022692"/>
    </source>
</evidence>
<comment type="caution">
    <text evidence="24">The sequence shown here is derived from an EMBL/GenBank/DDBJ whole genome shotgun (WGS) entry which is preliminary data.</text>
</comment>
<dbReference type="Gene3D" id="1.20.5.110">
    <property type="match status" value="1"/>
</dbReference>
<evidence type="ECO:0000256" key="20">
    <source>
        <dbReference type="ARBA" id="ARBA00060029"/>
    </source>
</evidence>
<comment type="pathway">
    <text evidence="3">Lipid metabolism.</text>
</comment>
<evidence type="ECO:0000259" key="23">
    <source>
        <dbReference type="PROSITE" id="PS50192"/>
    </source>
</evidence>
<dbReference type="Proteomes" id="UP001408789">
    <property type="component" value="Unassembled WGS sequence"/>
</dbReference>
<evidence type="ECO:0000256" key="9">
    <source>
        <dbReference type="ARBA" id="ARBA00022927"/>
    </source>
</evidence>
<evidence type="ECO:0000256" key="21">
    <source>
        <dbReference type="SAM" id="MobiDB-lite"/>
    </source>
</evidence>
<evidence type="ECO:0000256" key="2">
    <source>
        <dbReference type="ARBA" id="ARBA00004409"/>
    </source>
</evidence>
<keyword evidence="9" id="KW-0653">Protein transport</keyword>
<evidence type="ECO:0000256" key="17">
    <source>
        <dbReference type="ARBA" id="ARBA00047619"/>
    </source>
</evidence>
<feature type="transmembrane region" description="Helical" evidence="22">
    <location>
        <begin position="179"/>
        <end position="197"/>
    </location>
</feature>
<gene>
    <name evidence="24" type="ORF">SSX86_011679</name>
</gene>
<dbReference type="GO" id="GO:0015031">
    <property type="term" value="P:protein transport"/>
    <property type="evidence" value="ECO:0007669"/>
    <property type="project" value="UniProtKB-KW"/>
</dbReference>
<dbReference type="GO" id="GO:0000139">
    <property type="term" value="C:Golgi membrane"/>
    <property type="evidence" value="ECO:0007669"/>
    <property type="project" value="UniProtKB-SubCell"/>
</dbReference>
<dbReference type="GO" id="GO:0000234">
    <property type="term" value="F:phosphoethanolamine N-methyltransferase activity"/>
    <property type="evidence" value="ECO:0007669"/>
    <property type="project" value="UniProtKB-EC"/>
</dbReference>
<keyword evidence="7 22" id="KW-0812">Transmembrane</keyword>
<keyword evidence="11" id="KW-0333">Golgi apparatus</keyword>
<dbReference type="Pfam" id="PF13649">
    <property type="entry name" value="Methyltransf_25"/>
    <property type="match status" value="1"/>
</dbReference>
<comment type="catalytic activity">
    <reaction evidence="19">
        <text>N-methylethanolamine phosphate + S-adenosyl-L-methionine = N,N-dimethylethanolamine phosphate + S-adenosyl-L-homocysteine + H(+)</text>
        <dbReference type="Rhea" id="RHEA:25321"/>
        <dbReference type="ChEBI" id="CHEBI:15378"/>
        <dbReference type="ChEBI" id="CHEBI:57781"/>
        <dbReference type="ChEBI" id="CHEBI:57856"/>
        <dbReference type="ChEBI" id="CHEBI:58641"/>
        <dbReference type="ChEBI" id="CHEBI:59789"/>
        <dbReference type="EC" id="2.1.1.103"/>
    </reaction>
    <physiologicalReaction direction="left-to-right" evidence="19">
        <dbReference type="Rhea" id="RHEA:25322"/>
    </physiologicalReaction>
</comment>
<keyword evidence="13 22" id="KW-0472">Membrane</keyword>
<dbReference type="EMBL" id="JBCNJP010000014">
    <property type="protein sequence ID" value="KAK9067568.1"/>
    <property type="molecule type" value="Genomic_DNA"/>
</dbReference>
<organism evidence="24 25">
    <name type="scientific">Deinandra increscens subsp. villosa</name>
    <dbReference type="NCBI Taxonomy" id="3103831"/>
    <lineage>
        <taxon>Eukaryota</taxon>
        <taxon>Viridiplantae</taxon>
        <taxon>Streptophyta</taxon>
        <taxon>Embryophyta</taxon>
        <taxon>Tracheophyta</taxon>
        <taxon>Spermatophyta</taxon>
        <taxon>Magnoliopsida</taxon>
        <taxon>eudicotyledons</taxon>
        <taxon>Gunneridae</taxon>
        <taxon>Pentapetalae</taxon>
        <taxon>asterids</taxon>
        <taxon>campanulids</taxon>
        <taxon>Asterales</taxon>
        <taxon>Asteraceae</taxon>
        <taxon>Asteroideae</taxon>
        <taxon>Heliantheae alliance</taxon>
        <taxon>Madieae</taxon>
        <taxon>Madiinae</taxon>
        <taxon>Deinandra</taxon>
    </lineage>
</organism>
<evidence type="ECO:0000313" key="25">
    <source>
        <dbReference type="Proteomes" id="UP001408789"/>
    </source>
</evidence>
<keyword evidence="6" id="KW-0808">Transferase</keyword>
<evidence type="ECO:0000256" key="5">
    <source>
        <dbReference type="ARBA" id="ARBA00022603"/>
    </source>
</evidence>
<evidence type="ECO:0000256" key="10">
    <source>
        <dbReference type="ARBA" id="ARBA00022989"/>
    </source>
</evidence>
<comment type="function">
    <text evidence="20">Required for vesicular transport from the ER to the Golgi complex. Functions as a SNARE associated with ER-derived vesicles.</text>
</comment>
<dbReference type="PROSITE" id="PS51582">
    <property type="entry name" value="SAM_PEAMT"/>
    <property type="match status" value="1"/>
</dbReference>
<dbReference type="PANTHER" id="PTHR44307:SF2">
    <property type="entry name" value="PHOSPHOETHANOLAMINE METHYLTRANSFERASE ISOFORM X1"/>
    <property type="match status" value="1"/>
</dbReference>
<comment type="catalytic activity">
    <reaction evidence="18">
        <text>phosphoethanolamine + S-adenosyl-L-methionine = N-methylethanolamine phosphate + S-adenosyl-L-homocysteine + H(+)</text>
        <dbReference type="Rhea" id="RHEA:20365"/>
        <dbReference type="ChEBI" id="CHEBI:15378"/>
        <dbReference type="ChEBI" id="CHEBI:57781"/>
        <dbReference type="ChEBI" id="CHEBI:57856"/>
        <dbReference type="ChEBI" id="CHEBI:58190"/>
        <dbReference type="ChEBI" id="CHEBI:59789"/>
        <dbReference type="EC" id="2.1.1.103"/>
    </reaction>
    <physiologicalReaction direction="left-to-right" evidence="18">
        <dbReference type="Rhea" id="RHEA:20366"/>
    </physiologicalReaction>
</comment>
<evidence type="ECO:0000256" key="18">
    <source>
        <dbReference type="ARBA" id="ARBA00047622"/>
    </source>
</evidence>
<dbReference type="GO" id="GO:0005789">
    <property type="term" value="C:endoplasmic reticulum membrane"/>
    <property type="evidence" value="ECO:0007669"/>
    <property type="project" value="UniProtKB-SubCell"/>
</dbReference>
<comment type="similarity">
    <text evidence="16">Belongs to the BET1 family.</text>
</comment>
<dbReference type="SMART" id="SM00397">
    <property type="entry name" value="t_SNARE"/>
    <property type="match status" value="1"/>
</dbReference>
<keyword evidence="10 22" id="KW-1133">Transmembrane helix</keyword>
<evidence type="ECO:0000256" key="11">
    <source>
        <dbReference type="ARBA" id="ARBA00023034"/>
    </source>
</evidence>